<feature type="domain" description="DUF559" evidence="1">
    <location>
        <begin position="1"/>
        <end position="97"/>
    </location>
</feature>
<dbReference type="AlphaFoldDB" id="A0A0S8GHS9"/>
<evidence type="ECO:0000313" key="3">
    <source>
        <dbReference type="Proteomes" id="UP000051096"/>
    </source>
</evidence>
<dbReference type="Proteomes" id="UP000051096">
    <property type="component" value="Unassembled WGS sequence"/>
</dbReference>
<protein>
    <recommendedName>
        <fullName evidence="1">DUF559 domain-containing protein</fullName>
    </recommendedName>
</protein>
<dbReference type="InterPro" id="IPR011335">
    <property type="entry name" value="Restrct_endonuc-II-like"/>
</dbReference>
<sequence>MTDAEKKLWQQLRDRRLAGLKFRRQYPCGSYYLDFYCPSKHLVVEIDGGQHYTQNGRKHDKIRNEYLGRAGMHVLRYSNKDVLSNLNGVLKDILKIVSD</sequence>
<proteinExistence type="predicted"/>
<dbReference type="InterPro" id="IPR007569">
    <property type="entry name" value="DUF559"/>
</dbReference>
<dbReference type="Pfam" id="PF04480">
    <property type="entry name" value="DUF559"/>
    <property type="match status" value="1"/>
</dbReference>
<evidence type="ECO:0000259" key="1">
    <source>
        <dbReference type="Pfam" id="PF04480"/>
    </source>
</evidence>
<reference evidence="2 3" key="1">
    <citation type="journal article" date="2015" name="Microbiome">
        <title>Genomic resolution of linkages in carbon, nitrogen, and sulfur cycling among widespread estuary sediment bacteria.</title>
        <authorList>
            <person name="Baker B.J."/>
            <person name="Lazar C.S."/>
            <person name="Teske A.P."/>
            <person name="Dick G.J."/>
        </authorList>
    </citation>
    <scope>NUCLEOTIDE SEQUENCE [LARGE SCALE GENOMIC DNA]</scope>
    <source>
        <strain evidence="2">SM23_60</strain>
    </source>
</reference>
<dbReference type="PANTHER" id="PTHR38590">
    <property type="entry name" value="BLL0828 PROTEIN"/>
    <property type="match status" value="1"/>
</dbReference>
<name>A0A0S8GHS9_UNCW3</name>
<dbReference type="SUPFAM" id="SSF52980">
    <property type="entry name" value="Restriction endonuclease-like"/>
    <property type="match status" value="1"/>
</dbReference>
<dbReference type="EMBL" id="LJUO01000028">
    <property type="protein sequence ID" value="KPK72579.1"/>
    <property type="molecule type" value="Genomic_DNA"/>
</dbReference>
<comment type="caution">
    <text evidence="2">The sequence shown here is derived from an EMBL/GenBank/DDBJ whole genome shotgun (WGS) entry which is preliminary data.</text>
</comment>
<dbReference type="InterPro" id="IPR047216">
    <property type="entry name" value="Endonuclease_DUF559_bact"/>
</dbReference>
<dbReference type="CDD" id="cd01038">
    <property type="entry name" value="Endonuclease_DUF559"/>
    <property type="match status" value="1"/>
</dbReference>
<dbReference type="Gene3D" id="3.40.960.10">
    <property type="entry name" value="VSR Endonuclease"/>
    <property type="match status" value="1"/>
</dbReference>
<evidence type="ECO:0000313" key="2">
    <source>
        <dbReference type="EMBL" id="KPK72579.1"/>
    </source>
</evidence>
<dbReference type="PANTHER" id="PTHR38590:SF1">
    <property type="entry name" value="BLL0828 PROTEIN"/>
    <property type="match status" value="1"/>
</dbReference>
<gene>
    <name evidence="2" type="ORF">AMJ87_04395</name>
</gene>
<accession>A0A0S8GHS9</accession>
<organism evidence="2 3">
    <name type="scientific">candidate division WOR_3 bacterium SM23_60</name>
    <dbReference type="NCBI Taxonomy" id="1703780"/>
    <lineage>
        <taxon>Bacteria</taxon>
        <taxon>Bacteria division WOR-3</taxon>
    </lineage>
</organism>